<feature type="region of interest" description="Disordered" evidence="1">
    <location>
        <begin position="170"/>
        <end position="248"/>
    </location>
</feature>
<proteinExistence type="predicted"/>
<evidence type="ECO:0000313" key="2">
    <source>
        <dbReference type="EMBL" id="GAP93171.1"/>
    </source>
</evidence>
<feature type="compositionally biased region" description="Pro residues" evidence="1">
    <location>
        <begin position="172"/>
        <end position="201"/>
    </location>
</feature>
<reference evidence="2" key="1">
    <citation type="submission" date="2016-03" db="EMBL/GenBank/DDBJ databases">
        <title>Draft genome sequence of Rosellinia necatrix.</title>
        <authorList>
            <person name="Kanematsu S."/>
        </authorList>
    </citation>
    <scope>NUCLEOTIDE SEQUENCE [LARGE SCALE GENOMIC DNA]</scope>
    <source>
        <strain evidence="2">W97</strain>
    </source>
</reference>
<feature type="compositionally biased region" description="Basic residues" evidence="1">
    <location>
        <begin position="205"/>
        <end position="214"/>
    </location>
</feature>
<sequence>MSTRSQKNVAKELGRPRQVNLDTRPELNWPAWKFGLEVEDLANGLHDEYNTLRVPIQCQRAFHLDVNDAATKASTSDEFHRLMSERSMERFREIEQTIDDISMDMIGSPGQFINEDLWYPFICFVRAMSVADMIIFFTSICQPNYHTDSEKSATPPPEAFLTMLNPLAIQRPPEPTVPAEPAPLPEPYSPPRAPPSPPDPQPQQKTKRRARAKRQSTENIVRYNLRPRPAGTSQRKEQRRNPARKKRA</sequence>
<dbReference type="EMBL" id="DF977554">
    <property type="protein sequence ID" value="GAP93171.1"/>
    <property type="molecule type" value="Genomic_DNA"/>
</dbReference>
<dbReference type="OrthoDB" id="4366798at2759"/>
<dbReference type="AlphaFoldDB" id="A0A1W2TWV3"/>
<gene>
    <name evidence="2" type="ORF">SAMD00023353_10900090</name>
</gene>
<keyword evidence="3" id="KW-1185">Reference proteome</keyword>
<dbReference type="Proteomes" id="UP000054516">
    <property type="component" value="Unassembled WGS sequence"/>
</dbReference>
<organism evidence="2">
    <name type="scientific">Rosellinia necatrix</name>
    <name type="common">White root-rot fungus</name>
    <dbReference type="NCBI Taxonomy" id="77044"/>
    <lineage>
        <taxon>Eukaryota</taxon>
        <taxon>Fungi</taxon>
        <taxon>Dikarya</taxon>
        <taxon>Ascomycota</taxon>
        <taxon>Pezizomycotina</taxon>
        <taxon>Sordariomycetes</taxon>
        <taxon>Xylariomycetidae</taxon>
        <taxon>Xylariales</taxon>
        <taxon>Xylariaceae</taxon>
        <taxon>Rosellinia</taxon>
    </lineage>
</organism>
<accession>A0A1W2TWV3</accession>
<evidence type="ECO:0000313" key="3">
    <source>
        <dbReference type="Proteomes" id="UP000054516"/>
    </source>
</evidence>
<name>A0A1W2TWV3_ROSNE</name>
<evidence type="ECO:0000256" key="1">
    <source>
        <dbReference type="SAM" id="MobiDB-lite"/>
    </source>
</evidence>
<protein>
    <submittedName>
        <fullName evidence="2">Uncharacterized protein</fullName>
    </submittedName>
</protein>